<dbReference type="Proteomes" id="UP000694300">
    <property type="component" value="Unassembled WGS sequence"/>
</dbReference>
<dbReference type="EMBL" id="JADQDF010000001">
    <property type="protein sequence ID" value="MBW0127594.1"/>
    <property type="molecule type" value="Genomic_DNA"/>
</dbReference>
<dbReference type="Pfam" id="PF12802">
    <property type="entry name" value="MarR_2"/>
    <property type="match status" value="1"/>
</dbReference>
<proteinExistence type="predicted"/>
<comment type="caution">
    <text evidence="2">The sequence shown here is derived from an EMBL/GenBank/DDBJ whole genome shotgun (WGS) entry which is preliminary data.</text>
</comment>
<evidence type="ECO:0000259" key="1">
    <source>
        <dbReference type="PROSITE" id="PS50995"/>
    </source>
</evidence>
<name>A0ABS6U605_9PSEU</name>
<dbReference type="PANTHER" id="PTHR33164:SF99">
    <property type="entry name" value="MARR FAMILY REGULATORY PROTEIN"/>
    <property type="match status" value="1"/>
</dbReference>
<reference evidence="2 3" key="1">
    <citation type="submission" date="2020-11" db="EMBL/GenBank/DDBJ databases">
        <title>Pseudonocardia abyssalis sp. nov. and Pseudonocardia oceani sp. nov., description and phylogenomic analysis of two novel actinomycetes isolated from the deep Southern Ocean.</title>
        <authorList>
            <person name="Parra J."/>
        </authorList>
    </citation>
    <scope>NUCLEOTIDE SEQUENCE [LARGE SCALE GENOMIC DNA]</scope>
    <source>
        <strain evidence="3">KRD185</strain>
    </source>
</reference>
<accession>A0ABS6U605</accession>
<dbReference type="SMART" id="SM00347">
    <property type="entry name" value="HTH_MARR"/>
    <property type="match status" value="1"/>
</dbReference>
<dbReference type="InterPro" id="IPR000835">
    <property type="entry name" value="HTH_MarR-typ"/>
</dbReference>
<dbReference type="PROSITE" id="PS50995">
    <property type="entry name" value="HTH_MARR_2"/>
    <property type="match status" value="1"/>
</dbReference>
<organism evidence="2 3">
    <name type="scientific">Pseudonocardia oceani</name>
    <dbReference type="NCBI Taxonomy" id="2792013"/>
    <lineage>
        <taxon>Bacteria</taxon>
        <taxon>Bacillati</taxon>
        <taxon>Actinomycetota</taxon>
        <taxon>Actinomycetes</taxon>
        <taxon>Pseudonocardiales</taxon>
        <taxon>Pseudonocardiaceae</taxon>
        <taxon>Pseudonocardia</taxon>
    </lineage>
</organism>
<dbReference type="InterPro" id="IPR039422">
    <property type="entry name" value="MarR/SlyA-like"/>
</dbReference>
<protein>
    <submittedName>
        <fullName evidence="2">Winged helix-turn-helix transcriptional regulator</fullName>
    </submittedName>
</protein>
<sequence length="190" mass="20348">MSTVSLPKCAGFRSFGNRCIVSTVDPSSAVRPLPVDRPAVGQLLGRLLQHFRQEVFAAAHDAGFDDIREAHLQVFGNLRGEEVRLTTLAARAHLSRAATAELVDDLQRRGYLERVPDPTDGRARLIRPTARGERALRAAAVRVAEIETAWGDLVGPAAFEEACRTLDRLLAAVDASRVPGDTDGAGSAAG</sequence>
<gene>
    <name evidence="2" type="ORF">I4I82_07845</name>
</gene>
<evidence type="ECO:0000313" key="3">
    <source>
        <dbReference type="Proteomes" id="UP000694300"/>
    </source>
</evidence>
<dbReference type="PANTHER" id="PTHR33164">
    <property type="entry name" value="TRANSCRIPTIONAL REGULATOR, MARR FAMILY"/>
    <property type="match status" value="1"/>
</dbReference>
<evidence type="ECO:0000313" key="2">
    <source>
        <dbReference type="EMBL" id="MBW0127594.1"/>
    </source>
</evidence>
<keyword evidence="3" id="KW-1185">Reference proteome</keyword>
<feature type="domain" description="HTH marR-type" evidence="1">
    <location>
        <begin position="37"/>
        <end position="175"/>
    </location>
</feature>